<gene>
    <name evidence="1" type="ORF">AHMF7616_00683</name>
</gene>
<dbReference type="EMBL" id="QASA01000001">
    <property type="protein sequence ID" value="RDC62092.1"/>
    <property type="molecule type" value="Genomic_DNA"/>
</dbReference>
<evidence type="ECO:0008006" key="3">
    <source>
        <dbReference type="Google" id="ProtNLM"/>
    </source>
</evidence>
<reference evidence="1 2" key="1">
    <citation type="submission" date="2018-04" db="EMBL/GenBank/DDBJ databases">
        <title>Adhaeribacter sp. HMF7616 genome sequencing and assembly.</title>
        <authorList>
            <person name="Kang H."/>
            <person name="Kang J."/>
            <person name="Cha I."/>
            <person name="Kim H."/>
            <person name="Joh K."/>
        </authorList>
    </citation>
    <scope>NUCLEOTIDE SEQUENCE [LARGE SCALE GENOMIC DNA]</scope>
    <source>
        <strain evidence="1 2">HMF7616</strain>
    </source>
</reference>
<name>A0A369QCC3_9BACT</name>
<evidence type="ECO:0000313" key="1">
    <source>
        <dbReference type="EMBL" id="RDC62092.1"/>
    </source>
</evidence>
<protein>
    <recommendedName>
        <fullName evidence="3">Coenzyme Q-binding protein COQ10 START domain-containing protein</fullName>
    </recommendedName>
</protein>
<dbReference type="Proteomes" id="UP000253919">
    <property type="component" value="Unassembled WGS sequence"/>
</dbReference>
<dbReference type="CDD" id="cd07820">
    <property type="entry name" value="SRPBCC_3"/>
    <property type="match status" value="1"/>
</dbReference>
<accession>A0A369QCC3</accession>
<proteinExistence type="predicted"/>
<dbReference type="OrthoDB" id="9801773at2"/>
<keyword evidence="2" id="KW-1185">Reference proteome</keyword>
<dbReference type="SUPFAM" id="SSF55961">
    <property type="entry name" value="Bet v1-like"/>
    <property type="match status" value="1"/>
</dbReference>
<dbReference type="InterPro" id="IPR023393">
    <property type="entry name" value="START-like_dom_sf"/>
</dbReference>
<comment type="caution">
    <text evidence="1">The sequence shown here is derived from an EMBL/GenBank/DDBJ whole genome shotgun (WGS) entry which is preliminary data.</text>
</comment>
<dbReference type="Gene3D" id="3.30.530.20">
    <property type="match status" value="1"/>
</dbReference>
<dbReference type="RefSeq" id="WP_115371587.1">
    <property type="nucleotide sequence ID" value="NZ_QASA01000001.1"/>
</dbReference>
<organism evidence="1 2">
    <name type="scientific">Adhaeribacter pallidiroseus</name>
    <dbReference type="NCBI Taxonomy" id="2072847"/>
    <lineage>
        <taxon>Bacteria</taxon>
        <taxon>Pseudomonadati</taxon>
        <taxon>Bacteroidota</taxon>
        <taxon>Cytophagia</taxon>
        <taxon>Cytophagales</taxon>
        <taxon>Hymenobacteraceae</taxon>
        <taxon>Adhaeribacter</taxon>
    </lineage>
</organism>
<dbReference type="AlphaFoldDB" id="A0A369QCC3"/>
<evidence type="ECO:0000313" key="2">
    <source>
        <dbReference type="Proteomes" id="UP000253919"/>
    </source>
</evidence>
<sequence>MPIIQLQTNIQAPKEVCFNLSRSIDLHIKSTEHTREKAVAGRTSGLIELNETVTWRAKHLCVWQNLTTKITEFKYPEYFVDEMVAGAFRFFRHEHYFETADEGTIMKDIFHFESPLSILGRLANTLFLTRYMHNLLIKRNQVIKETAESQLP</sequence>